<organism evidence="3">
    <name type="scientific">Ananas comosus var. bracteatus</name>
    <name type="common">red pineapple</name>
    <dbReference type="NCBI Taxonomy" id="296719"/>
    <lineage>
        <taxon>Eukaryota</taxon>
        <taxon>Viridiplantae</taxon>
        <taxon>Streptophyta</taxon>
        <taxon>Embryophyta</taxon>
        <taxon>Tracheophyta</taxon>
        <taxon>Spermatophyta</taxon>
        <taxon>Magnoliopsida</taxon>
        <taxon>Liliopsida</taxon>
        <taxon>Poales</taxon>
        <taxon>Bromeliaceae</taxon>
        <taxon>Bromelioideae</taxon>
        <taxon>Ananas</taxon>
    </lineage>
</organism>
<dbReference type="GO" id="GO:0003676">
    <property type="term" value="F:nucleic acid binding"/>
    <property type="evidence" value="ECO:0007669"/>
    <property type="project" value="InterPro"/>
</dbReference>
<dbReference type="PANTHER" id="PTHR35317">
    <property type="entry name" value="OS04G0629600 PROTEIN"/>
    <property type="match status" value="1"/>
</dbReference>
<feature type="region of interest" description="Disordered" evidence="1">
    <location>
        <begin position="231"/>
        <end position="263"/>
    </location>
</feature>
<gene>
    <name evidence="3" type="ORF">CB5_LOCUS16749</name>
</gene>
<dbReference type="EMBL" id="LR862151">
    <property type="protein sequence ID" value="CAD1833538.1"/>
    <property type="molecule type" value="Genomic_DNA"/>
</dbReference>
<reference evidence="3" key="1">
    <citation type="submission" date="2020-07" db="EMBL/GenBank/DDBJ databases">
        <authorList>
            <person name="Lin J."/>
        </authorList>
    </citation>
    <scope>NUCLEOTIDE SEQUENCE</scope>
</reference>
<dbReference type="AlphaFoldDB" id="A0A6V7PS63"/>
<name>A0A6V7PS63_ANACO</name>
<evidence type="ECO:0000259" key="2">
    <source>
        <dbReference type="Pfam" id="PF22936"/>
    </source>
</evidence>
<sequence length="574" mass="65729">MEASASGFSSMTPPLFDGENYQAWAVKMNAFMEGSDLWEAVEGDYEVTPLPENPTINQIRFHKERVTKKAKAKSCFYAAVSPTIFTRIMKFQTAKEIWDFLKVEYEGDEKIRGMKALNLMREFDRQQMKEDEAVKDFSDRLINLANKIRVLGTDLKDERIVQKVLVSLPERFEATIVSLENTKDLSDIRLAELLSALQAQEQRRLMRKEVPTEEALPAKLKMTIFEKGKKSWNQKKGNAEGSVRDRGSERSSADQKKRQDPCKHCGGRNHPHFRCWRRPDVKCNNCQKFGHIARFCQEKDSRQNGTEAAANHEVEQMFTASCFAASLTRRSWLVDSGCTHHMTYDDKSFTKLDRTFCTRVRIGNGDYIAVKGKGDVIIDGPEGAKLISDVLYVPEIDQNLLSVGQLVEKGYKVMFEEGLCLIADSAGKETLKIQMKEKCFSFDPMSQSRQAMTAQVNEAEVWHKRLGHFHSKGAVNQAIWLRKLLDDLGYRMEKETKISVDNQAALAISKNPVFHGKTKHFKVKFYYLREVQQMGEVELVYCTTEDQLADFFTKSFQVGRFEWLKEKIGVCVST</sequence>
<accession>A0A6V7PS63</accession>
<dbReference type="PANTHER" id="PTHR35317:SF24">
    <property type="entry name" value="RETROVIRUS-RELATED POL POLYPROTEIN FROM TRANSPOSON TNT 1-94"/>
    <property type="match status" value="1"/>
</dbReference>
<dbReference type="GO" id="GO:0008270">
    <property type="term" value="F:zinc ion binding"/>
    <property type="evidence" value="ECO:0007669"/>
    <property type="project" value="InterPro"/>
</dbReference>
<proteinExistence type="predicted"/>
<evidence type="ECO:0000313" key="3">
    <source>
        <dbReference type="EMBL" id="CAD1833538.1"/>
    </source>
</evidence>
<feature type="compositionally biased region" description="Basic and acidic residues" evidence="1">
    <location>
        <begin position="242"/>
        <end position="263"/>
    </location>
</feature>
<feature type="domain" description="Retrovirus-related Pol polyprotein from transposon TNT 1-94-like beta-barrel" evidence="2">
    <location>
        <begin position="332"/>
        <end position="411"/>
    </location>
</feature>
<dbReference type="Pfam" id="PF14223">
    <property type="entry name" value="Retrotran_gag_2"/>
    <property type="match status" value="1"/>
</dbReference>
<dbReference type="SUPFAM" id="SSF57756">
    <property type="entry name" value="Retrovirus zinc finger-like domains"/>
    <property type="match status" value="1"/>
</dbReference>
<dbReference type="Pfam" id="PF22936">
    <property type="entry name" value="Pol_BBD"/>
    <property type="match status" value="1"/>
</dbReference>
<dbReference type="InterPro" id="IPR054722">
    <property type="entry name" value="PolX-like_BBD"/>
</dbReference>
<dbReference type="InterPro" id="IPR036875">
    <property type="entry name" value="Znf_CCHC_sf"/>
</dbReference>
<dbReference type="CDD" id="cd09272">
    <property type="entry name" value="RNase_HI_RT_Ty1"/>
    <property type="match status" value="1"/>
</dbReference>
<evidence type="ECO:0000256" key="1">
    <source>
        <dbReference type="SAM" id="MobiDB-lite"/>
    </source>
</evidence>
<dbReference type="Gene3D" id="4.10.60.10">
    <property type="entry name" value="Zinc finger, CCHC-type"/>
    <property type="match status" value="1"/>
</dbReference>
<protein>
    <recommendedName>
        <fullName evidence="2">Retrovirus-related Pol polyprotein from transposon TNT 1-94-like beta-barrel domain-containing protein</fullName>
    </recommendedName>
</protein>